<sequence>MVVFPLRLSHAHARLRPRKHLKCRCSVMARRTHPHAQFSASIVISM</sequence>
<proteinExistence type="predicted"/>
<protein>
    <submittedName>
        <fullName evidence="1">Uncharacterized protein</fullName>
    </submittedName>
</protein>
<reference evidence="1" key="1">
    <citation type="journal article" date="2021" name="Proc. Natl. Acad. Sci. U.S.A.">
        <title>A Catalog of Tens of Thousands of Viruses from Human Metagenomes Reveals Hidden Associations with Chronic Diseases.</title>
        <authorList>
            <person name="Tisza M.J."/>
            <person name="Buck C.B."/>
        </authorList>
    </citation>
    <scope>NUCLEOTIDE SEQUENCE</scope>
    <source>
        <strain evidence="1">CtDgT26</strain>
    </source>
</reference>
<evidence type="ECO:0000313" key="1">
    <source>
        <dbReference type="EMBL" id="DAD75330.1"/>
    </source>
</evidence>
<dbReference type="EMBL" id="BK014779">
    <property type="protein sequence ID" value="DAD75330.1"/>
    <property type="molecule type" value="Genomic_DNA"/>
</dbReference>
<organism evidence="1">
    <name type="scientific">Podoviridae sp. ctDgT26</name>
    <dbReference type="NCBI Taxonomy" id="2826547"/>
    <lineage>
        <taxon>Viruses</taxon>
        <taxon>Duplodnaviria</taxon>
        <taxon>Heunggongvirae</taxon>
        <taxon>Uroviricota</taxon>
        <taxon>Caudoviricetes</taxon>
    </lineage>
</organism>
<accession>A0A8S5LZC9</accession>
<name>A0A8S5LZC9_9CAUD</name>